<gene>
    <name evidence="2" type="ORF">JJQ90_15555</name>
</gene>
<keyword evidence="1" id="KW-1133">Transmembrane helix</keyword>
<feature type="transmembrane region" description="Helical" evidence="1">
    <location>
        <begin position="31"/>
        <end position="49"/>
    </location>
</feature>
<dbReference type="EMBL" id="JAERQM010000004">
    <property type="protein sequence ID" value="MBU8545136.1"/>
    <property type="molecule type" value="Genomic_DNA"/>
</dbReference>
<reference evidence="2 3" key="1">
    <citation type="submission" date="2021-01" db="EMBL/GenBank/DDBJ databases">
        <title>Roseomonas sp. nov, a bacterium isolated from an oil production mixture in Yumen Oilfield.</title>
        <authorList>
            <person name="Wu D."/>
        </authorList>
    </citation>
    <scope>NUCLEOTIDE SEQUENCE [LARGE SCALE GENOMIC DNA]</scope>
    <source>
        <strain evidence="2 3">ROY-5-3</strain>
    </source>
</reference>
<name>A0ABS6H9T0_9PROT</name>
<protein>
    <submittedName>
        <fullName evidence="2">Uncharacterized protein</fullName>
    </submittedName>
</protein>
<organism evidence="2 3">
    <name type="scientific">Falsiroseomonas oleicola</name>
    <dbReference type="NCBI Taxonomy" id="2801474"/>
    <lineage>
        <taxon>Bacteria</taxon>
        <taxon>Pseudomonadati</taxon>
        <taxon>Pseudomonadota</taxon>
        <taxon>Alphaproteobacteria</taxon>
        <taxon>Acetobacterales</taxon>
        <taxon>Roseomonadaceae</taxon>
        <taxon>Falsiroseomonas</taxon>
    </lineage>
</organism>
<comment type="caution">
    <text evidence="2">The sequence shown here is derived from an EMBL/GenBank/DDBJ whole genome shotgun (WGS) entry which is preliminary data.</text>
</comment>
<accession>A0ABS6H9T0</accession>
<dbReference type="RefSeq" id="WP_216876935.1">
    <property type="nucleotide sequence ID" value="NZ_JAERQM010000004.1"/>
</dbReference>
<evidence type="ECO:0000256" key="1">
    <source>
        <dbReference type="SAM" id="Phobius"/>
    </source>
</evidence>
<keyword evidence="3" id="KW-1185">Reference proteome</keyword>
<evidence type="ECO:0000313" key="3">
    <source>
        <dbReference type="Proteomes" id="UP000689967"/>
    </source>
</evidence>
<sequence length="63" mass="6944">MIPWLFFALALLLLALSGRMRGRLWRRGGQGASVLLALAATLILVRRAGTTLPGSRPRPWYSP</sequence>
<dbReference type="Proteomes" id="UP000689967">
    <property type="component" value="Unassembled WGS sequence"/>
</dbReference>
<evidence type="ECO:0000313" key="2">
    <source>
        <dbReference type="EMBL" id="MBU8545136.1"/>
    </source>
</evidence>
<proteinExistence type="predicted"/>
<keyword evidence="1" id="KW-0472">Membrane</keyword>
<keyword evidence="1" id="KW-0812">Transmembrane</keyword>